<evidence type="ECO:0000313" key="4">
    <source>
        <dbReference type="EMBL" id="KAH3853268.1"/>
    </source>
</evidence>
<accession>A0A9D4L7K6</accession>
<comment type="caution">
    <text evidence="4">The sequence shown here is derived from an EMBL/GenBank/DDBJ whole genome shotgun (WGS) entry which is preliminary data.</text>
</comment>
<keyword evidence="5" id="KW-1185">Reference proteome</keyword>
<dbReference type="CDD" id="cd01671">
    <property type="entry name" value="CARD"/>
    <property type="match status" value="1"/>
</dbReference>
<keyword evidence="1" id="KW-0175">Coiled coil</keyword>
<evidence type="ECO:0000256" key="2">
    <source>
        <dbReference type="SAM" id="MobiDB-lite"/>
    </source>
</evidence>
<organism evidence="4 5">
    <name type="scientific">Dreissena polymorpha</name>
    <name type="common">Zebra mussel</name>
    <name type="synonym">Mytilus polymorpha</name>
    <dbReference type="NCBI Taxonomy" id="45954"/>
    <lineage>
        <taxon>Eukaryota</taxon>
        <taxon>Metazoa</taxon>
        <taxon>Spiralia</taxon>
        <taxon>Lophotrochozoa</taxon>
        <taxon>Mollusca</taxon>
        <taxon>Bivalvia</taxon>
        <taxon>Autobranchia</taxon>
        <taxon>Heteroconchia</taxon>
        <taxon>Euheterodonta</taxon>
        <taxon>Imparidentia</taxon>
        <taxon>Neoheterodontei</taxon>
        <taxon>Myida</taxon>
        <taxon>Dreissenoidea</taxon>
        <taxon>Dreissenidae</taxon>
        <taxon>Dreissena</taxon>
    </lineage>
</organism>
<protein>
    <recommendedName>
        <fullName evidence="3">CARD domain-containing protein</fullName>
    </recommendedName>
</protein>
<reference evidence="4" key="2">
    <citation type="submission" date="2020-11" db="EMBL/GenBank/DDBJ databases">
        <authorList>
            <person name="McCartney M.A."/>
            <person name="Auch B."/>
            <person name="Kono T."/>
            <person name="Mallez S."/>
            <person name="Becker A."/>
            <person name="Gohl D.M."/>
            <person name="Silverstein K.A.T."/>
            <person name="Koren S."/>
            <person name="Bechman K.B."/>
            <person name="Herman A."/>
            <person name="Abrahante J.E."/>
            <person name="Garbe J."/>
        </authorList>
    </citation>
    <scope>NUCLEOTIDE SEQUENCE</scope>
    <source>
        <strain evidence="4">Duluth1</strain>
        <tissue evidence="4">Whole animal</tissue>
    </source>
</reference>
<evidence type="ECO:0000259" key="3">
    <source>
        <dbReference type="PROSITE" id="PS50209"/>
    </source>
</evidence>
<sequence length="447" mass="51403">MNPHDEHAIRDNWELLKQELNIEEFVGKLVKAGVWSPHQSDFVLNSAPLDRDSKGQRFLETVVKSGSKCYQTFCNILRESKTNPRYETLIKALSIQHSVSPDSGVSYMGSPRQSTTLSSISTTSSMSLNVGACAENPSGDRNERMVSARAPWRADDLYHPDETDEDRPGTPAEAVHAAVQKASDATSGNLDMVTLEKELVKIAPTIADLFSKIHTQTTTVVATSEEELKKIREDNDRLRKTNRSLVEKLNSFQQKIIQLQLENKKLREFNDNEKTKQTQLDEKSSELDKLKEKLIEQKHLLEEKERELDMQLEKLQMVIIDNEEQKLKLASLEQLHEEGLREYEDQQYQIEELQKEKDQQKGQIEVLEEKQKMSEQILQRLEERLIMLEQRSNQKNKTRPRYYGPSRPWMNGMMEKSHHAQVKLQPQFPTDFSSSNIGGKGGKGWNV</sequence>
<reference evidence="4" key="1">
    <citation type="journal article" date="2019" name="bioRxiv">
        <title>The Genome of the Zebra Mussel, Dreissena polymorpha: A Resource for Invasive Species Research.</title>
        <authorList>
            <person name="McCartney M.A."/>
            <person name="Auch B."/>
            <person name="Kono T."/>
            <person name="Mallez S."/>
            <person name="Zhang Y."/>
            <person name="Obille A."/>
            <person name="Becker A."/>
            <person name="Abrahante J.E."/>
            <person name="Garbe J."/>
            <person name="Badalamenti J.P."/>
            <person name="Herman A."/>
            <person name="Mangelson H."/>
            <person name="Liachko I."/>
            <person name="Sullivan S."/>
            <person name="Sone E.D."/>
            <person name="Koren S."/>
            <person name="Silverstein K.A.T."/>
            <person name="Beckman K.B."/>
            <person name="Gohl D.M."/>
        </authorList>
    </citation>
    <scope>NUCLEOTIDE SEQUENCE</scope>
    <source>
        <strain evidence="4">Duluth1</strain>
        <tissue evidence="4">Whole animal</tissue>
    </source>
</reference>
<dbReference type="Proteomes" id="UP000828390">
    <property type="component" value="Unassembled WGS sequence"/>
</dbReference>
<feature type="compositionally biased region" description="Polar residues" evidence="2">
    <location>
        <begin position="428"/>
        <end position="437"/>
    </location>
</feature>
<proteinExistence type="predicted"/>
<evidence type="ECO:0000313" key="5">
    <source>
        <dbReference type="Proteomes" id="UP000828390"/>
    </source>
</evidence>
<feature type="coiled-coil region" evidence="1">
    <location>
        <begin position="221"/>
        <end position="398"/>
    </location>
</feature>
<dbReference type="GO" id="GO:0042981">
    <property type="term" value="P:regulation of apoptotic process"/>
    <property type="evidence" value="ECO:0007669"/>
    <property type="project" value="InterPro"/>
</dbReference>
<dbReference type="SUPFAM" id="SSF47986">
    <property type="entry name" value="DEATH domain"/>
    <property type="match status" value="1"/>
</dbReference>
<feature type="domain" description="CARD" evidence="3">
    <location>
        <begin position="1"/>
        <end position="80"/>
    </location>
</feature>
<dbReference type="EMBL" id="JAIWYP010000003">
    <property type="protein sequence ID" value="KAH3853268.1"/>
    <property type="molecule type" value="Genomic_DNA"/>
</dbReference>
<dbReference type="InterPro" id="IPR011029">
    <property type="entry name" value="DEATH-like_dom_sf"/>
</dbReference>
<evidence type="ECO:0000256" key="1">
    <source>
        <dbReference type="SAM" id="Coils"/>
    </source>
</evidence>
<name>A0A9D4L7K6_DREPO</name>
<feature type="region of interest" description="Disordered" evidence="2">
    <location>
        <begin position="101"/>
        <end position="121"/>
    </location>
</feature>
<feature type="compositionally biased region" description="Gly residues" evidence="2">
    <location>
        <begin position="438"/>
        <end position="447"/>
    </location>
</feature>
<dbReference type="Gene3D" id="1.10.533.10">
    <property type="entry name" value="Death Domain, Fas"/>
    <property type="match status" value="1"/>
</dbReference>
<dbReference type="OrthoDB" id="6162196at2759"/>
<dbReference type="InterPro" id="IPR001315">
    <property type="entry name" value="CARD"/>
</dbReference>
<dbReference type="PROSITE" id="PS50209">
    <property type="entry name" value="CARD"/>
    <property type="match status" value="1"/>
</dbReference>
<feature type="region of interest" description="Disordered" evidence="2">
    <location>
        <begin position="428"/>
        <end position="447"/>
    </location>
</feature>
<gene>
    <name evidence="4" type="ORF">DPMN_095790</name>
</gene>
<dbReference type="AlphaFoldDB" id="A0A9D4L7K6"/>